<organism evidence="3">
    <name type="scientific">marine sediment metagenome</name>
    <dbReference type="NCBI Taxonomy" id="412755"/>
    <lineage>
        <taxon>unclassified sequences</taxon>
        <taxon>metagenomes</taxon>
        <taxon>ecological metagenomes</taxon>
    </lineage>
</organism>
<evidence type="ECO:0000256" key="2">
    <source>
        <dbReference type="ARBA" id="ARBA00022801"/>
    </source>
</evidence>
<dbReference type="GO" id="GO:0047617">
    <property type="term" value="F:fatty acyl-CoA hydrolase activity"/>
    <property type="evidence" value="ECO:0007669"/>
    <property type="project" value="TreeGrafter"/>
</dbReference>
<dbReference type="NCBIfam" id="TIGR00051">
    <property type="entry name" value="YbgC/FadM family acyl-CoA thioesterase"/>
    <property type="match status" value="1"/>
</dbReference>
<dbReference type="EMBL" id="LAZR01000405">
    <property type="protein sequence ID" value="KKN70345.1"/>
    <property type="molecule type" value="Genomic_DNA"/>
</dbReference>
<comment type="similarity">
    <text evidence="1">Belongs to the 4-hydroxybenzoyl-CoA thioesterase family.</text>
</comment>
<gene>
    <name evidence="3" type="ORF">LCGC14_0432110</name>
</gene>
<protein>
    <submittedName>
        <fullName evidence="3">Uncharacterized protein</fullName>
    </submittedName>
</protein>
<dbReference type="SUPFAM" id="SSF54637">
    <property type="entry name" value="Thioesterase/thiol ester dehydrase-isomerase"/>
    <property type="match status" value="1"/>
</dbReference>
<dbReference type="InterPro" id="IPR006684">
    <property type="entry name" value="YbgC/YbaW"/>
</dbReference>
<dbReference type="PANTHER" id="PTHR31793:SF27">
    <property type="entry name" value="NOVEL THIOESTERASE SUPERFAMILY DOMAIN AND SAPOSIN A-TYPE DOMAIN CONTAINING PROTEIN (0610012H03RIK)"/>
    <property type="match status" value="1"/>
</dbReference>
<name>A0A0F9SMU3_9ZZZZ</name>
<accession>A0A0F9SMU3</accession>
<dbReference type="PIRSF" id="PIRSF003230">
    <property type="entry name" value="YbgC"/>
    <property type="match status" value="1"/>
</dbReference>
<dbReference type="AlphaFoldDB" id="A0A0F9SMU3"/>
<dbReference type="CDD" id="cd00586">
    <property type="entry name" value="4HBT"/>
    <property type="match status" value="1"/>
</dbReference>
<dbReference type="Gene3D" id="3.10.129.10">
    <property type="entry name" value="Hotdog Thioesterase"/>
    <property type="match status" value="1"/>
</dbReference>
<sequence>MTDNTSTCDIEIRVRYAEVDQMGVVHHSRYWEYLEMGRTELLRRVGVAYRDVEQAGVLLVLAKCSAKFHAPARYDDLLTLTTMLTKLGTARIDHSYQLKRTSDGAILVTAETTLASVDASGSIQPIPDLLRQAIEQRG</sequence>
<proteinExistence type="inferred from homology"/>
<dbReference type="PANTHER" id="PTHR31793">
    <property type="entry name" value="4-HYDROXYBENZOYL-COA THIOESTERASE FAMILY MEMBER"/>
    <property type="match status" value="1"/>
</dbReference>
<keyword evidence="2" id="KW-0378">Hydrolase</keyword>
<reference evidence="3" key="1">
    <citation type="journal article" date="2015" name="Nature">
        <title>Complex archaea that bridge the gap between prokaryotes and eukaryotes.</title>
        <authorList>
            <person name="Spang A."/>
            <person name="Saw J.H."/>
            <person name="Jorgensen S.L."/>
            <person name="Zaremba-Niedzwiedzka K."/>
            <person name="Martijn J."/>
            <person name="Lind A.E."/>
            <person name="van Eijk R."/>
            <person name="Schleper C."/>
            <person name="Guy L."/>
            <person name="Ettema T.J."/>
        </authorList>
    </citation>
    <scope>NUCLEOTIDE SEQUENCE</scope>
</reference>
<evidence type="ECO:0000313" key="3">
    <source>
        <dbReference type="EMBL" id="KKN70345.1"/>
    </source>
</evidence>
<dbReference type="Pfam" id="PF13279">
    <property type="entry name" value="4HBT_2"/>
    <property type="match status" value="1"/>
</dbReference>
<evidence type="ECO:0000256" key="1">
    <source>
        <dbReference type="ARBA" id="ARBA00005953"/>
    </source>
</evidence>
<comment type="caution">
    <text evidence="3">The sequence shown here is derived from an EMBL/GenBank/DDBJ whole genome shotgun (WGS) entry which is preliminary data.</text>
</comment>
<dbReference type="InterPro" id="IPR029069">
    <property type="entry name" value="HotDog_dom_sf"/>
</dbReference>
<dbReference type="InterPro" id="IPR050563">
    <property type="entry name" value="4-hydroxybenzoyl-CoA_TE"/>
</dbReference>